<sequence>MILAKSITRSILLVSLSELITGWKDQQ</sequence>
<organism evidence="1">
    <name type="scientific">marine metagenome</name>
    <dbReference type="NCBI Taxonomy" id="408172"/>
    <lineage>
        <taxon>unclassified sequences</taxon>
        <taxon>metagenomes</taxon>
        <taxon>ecological metagenomes</taxon>
    </lineage>
</organism>
<protein>
    <submittedName>
        <fullName evidence="1">Uncharacterized protein</fullName>
    </submittedName>
</protein>
<reference evidence="1" key="1">
    <citation type="submission" date="2018-05" db="EMBL/GenBank/DDBJ databases">
        <authorList>
            <person name="Lanie J.A."/>
            <person name="Ng W.-L."/>
            <person name="Kazmierczak K.M."/>
            <person name="Andrzejewski T.M."/>
            <person name="Davidsen T.M."/>
            <person name="Wayne K.J."/>
            <person name="Tettelin H."/>
            <person name="Glass J.I."/>
            <person name="Rusch D."/>
            <person name="Podicherti R."/>
            <person name="Tsui H.-C.T."/>
            <person name="Winkler M.E."/>
        </authorList>
    </citation>
    <scope>NUCLEOTIDE SEQUENCE</scope>
</reference>
<proteinExistence type="predicted"/>
<accession>A0A382GDS6</accession>
<dbReference type="AlphaFoldDB" id="A0A382GDS6"/>
<name>A0A382GDS6_9ZZZZ</name>
<evidence type="ECO:0000313" key="1">
    <source>
        <dbReference type="EMBL" id="SVB72773.1"/>
    </source>
</evidence>
<gene>
    <name evidence="1" type="ORF">METZ01_LOCUS225627</name>
</gene>
<dbReference type="EMBL" id="UINC01054725">
    <property type="protein sequence ID" value="SVB72773.1"/>
    <property type="molecule type" value="Genomic_DNA"/>
</dbReference>